<accession>A0ABD2B271</accession>
<evidence type="ECO:0000313" key="2">
    <source>
        <dbReference type="Proteomes" id="UP001607302"/>
    </source>
</evidence>
<reference evidence="1 2" key="1">
    <citation type="journal article" date="2024" name="Ann. Entomol. Soc. Am.">
        <title>Genomic analyses of the southern and eastern yellowjacket wasps (Hymenoptera: Vespidae) reveal evolutionary signatures of social life.</title>
        <authorList>
            <person name="Catto M.A."/>
            <person name="Caine P.B."/>
            <person name="Orr S.E."/>
            <person name="Hunt B.G."/>
            <person name="Goodisman M.A.D."/>
        </authorList>
    </citation>
    <scope>NUCLEOTIDE SEQUENCE [LARGE SCALE GENOMIC DNA]</scope>
    <source>
        <strain evidence="1">233</strain>
        <tissue evidence="1">Head and thorax</tissue>
    </source>
</reference>
<dbReference type="Proteomes" id="UP001607302">
    <property type="component" value="Unassembled WGS sequence"/>
</dbReference>
<organism evidence="1 2">
    <name type="scientific">Vespula squamosa</name>
    <name type="common">Southern yellow jacket</name>
    <name type="synonym">Wasp</name>
    <dbReference type="NCBI Taxonomy" id="30214"/>
    <lineage>
        <taxon>Eukaryota</taxon>
        <taxon>Metazoa</taxon>
        <taxon>Ecdysozoa</taxon>
        <taxon>Arthropoda</taxon>
        <taxon>Hexapoda</taxon>
        <taxon>Insecta</taxon>
        <taxon>Pterygota</taxon>
        <taxon>Neoptera</taxon>
        <taxon>Endopterygota</taxon>
        <taxon>Hymenoptera</taxon>
        <taxon>Apocrita</taxon>
        <taxon>Aculeata</taxon>
        <taxon>Vespoidea</taxon>
        <taxon>Vespidae</taxon>
        <taxon>Vespinae</taxon>
        <taxon>Vespula</taxon>
    </lineage>
</organism>
<proteinExistence type="predicted"/>
<keyword evidence="2" id="KW-1185">Reference proteome</keyword>
<dbReference type="EMBL" id="JAUDFV010000133">
    <property type="protein sequence ID" value="KAL2726809.1"/>
    <property type="molecule type" value="Genomic_DNA"/>
</dbReference>
<name>A0ABD2B271_VESSQ</name>
<evidence type="ECO:0000313" key="1">
    <source>
        <dbReference type="EMBL" id="KAL2726809.1"/>
    </source>
</evidence>
<sequence length="95" mass="11278">MAAIDVKRDFQWSQLLSTRCSFTILKIACDRHFSHCEEEEKKQQCTLIFPPSADKRYCSANSRLSAFLQRPYFMLFSMLLDISFDIEKFQKKIQK</sequence>
<protein>
    <submittedName>
        <fullName evidence="1">Uncharacterized protein</fullName>
    </submittedName>
</protein>
<dbReference type="AlphaFoldDB" id="A0ABD2B271"/>
<gene>
    <name evidence="1" type="ORF">V1478_007087</name>
</gene>
<comment type="caution">
    <text evidence="1">The sequence shown here is derived from an EMBL/GenBank/DDBJ whole genome shotgun (WGS) entry which is preliminary data.</text>
</comment>